<dbReference type="Gene3D" id="1.10.1200.10">
    <property type="entry name" value="ACP-like"/>
    <property type="match status" value="2"/>
</dbReference>
<evidence type="ECO:0000256" key="5">
    <source>
        <dbReference type="SAM" id="MobiDB-lite"/>
    </source>
</evidence>
<feature type="domain" description="Carrier" evidence="6">
    <location>
        <begin position="1767"/>
        <end position="1841"/>
    </location>
</feature>
<sequence length="2116" mass="229109">MDSTMQILVFGDLAVPYDAGLKRLLSKRDNPTLTSFLNEVCAALKIETVTLPASQRTAFSRFSTLQELHFAHRQSQNGNCAIDSALVCTYQLASFIAHYSEKKRPYPTKANTYALGSCIGGLAAAAISCSKSISDLTSTGIEAIKIAFRLGLAVMEMKSRIIPDHEKTSSWSMVVGTSEEKASELVNDFSEKAGLPATSRLYISSVGHGSVTVTGPPNNLREFFSQNHQLKPAATSIDGPFHASHLYSAKDIENLLDLSSEVFESVPTIPLISNETGAPFEQETYGNLLRAILSESLLKQLRWDKMLEGVSRSVAASIFSGCSVVPFAASGVQGLVSALKRSGLSEVNVESPAVVPESEAKRPREQSKIAIIGFSGRFPEAECNQAFWDLLMAGLDVHKEIPKDRFDPKLYFDPTGKKKNTSGVMNGCFIPHPGWFDARFFNMSPREASQADPAQRLAIMTAYEAIEMAGITPNGSPSTQKDRVGVFYGVTSDDYREVNSGQCIDTYFIPGGNRAFIPGRINYNFGFSGPSYSVDTACSSSLAAVHLACNALWRGEVDCTIAGGTNVITNPDNFAGLDRGHFLSRTGNCNTFDDGADGYCRADAVGTVVLKRLDDALADGDPVFATILGACTNHSAESVSITRPHSGAQEAVFRKILNTAGADPSSVSYVEMHGTGTQHGDAVEMTSVLNVFSPRSDPLYLGSAKSNIGHAESASGVASLIKVLLMMENSAIPPHCGIKTKINHNFPKDLEQRGIRIAMKATDWKRPELAPRRAFVNNFSAAGGNSSVLVEDAPVLAPKSAQDARSQHLVAVSARTPGSLKNNIQTLAQFIAQNPSVSLPSLSYTTTARRIHHNFRVMVSGSDLGAVKGALDAAGNRDKYTATAAGLPSIFVFTGQGSQYLGMGKQLLCLPQFRADIERFDGIIKNYGFQQIMSIIDGSCTEDLATLPPSTIQLAMACLEMALGKFLKTLGAVPQAVIGHSLGEYAALNLAGVLSDADTIYLVGKRAQLLEKHCTVGSHAMLSVDSSVQGLSQYLASHKTLEVACINGPSATVLSGPAADINIAEGELKAKSMKTIKLNVQFAFHSAQVQPMLDAYEEVARFVQLEDPRIPLVSPLLGKVITKAEDFGSPARYLSRHCRETVSFEEALRIAPSEKAVWIEIGPHTVCSGMVKATLGTQTTTLATLRRGEDAWKTLTGALTGLYERGLDIDWNEYHRGFRNGLTVLKLPSYSWDLKNYWIDYVHDWCLTKGDAPVKALPAPPSPTPAPAPILSSSVHRVLEERFSKNEATVLAESDLAHPDLQRLLQAHKVIGIPLCTSSAWADVALTLAEYLLEKSSVAGKEQLGVAVTDMAVDRPLISNGQPSQLVRMTATANWSEKTMSVNIYSVNAEGRKTIDHAKCTVRLSPKQSWLNEWKRIAHLIQGRITDMRKGLTDSSDSAHLIKSGMFYKLFGAVVEYDDFFKGHQEAIMRSDDHESTGRVRFQAVGPDAGKWTVSPYWIDSIGQITGFTMNANEATDSKQFVYVNHGWDSLRIAVPFDVSKEYTTYVKMQPKNEKEYSGDVFVLDEGVIVAVYEGVTFSKLPRRIMEMALSQATGGAVRTSAPAPKVAPVTKANLAAKAAESKPKRTSTPRKASQAKASGASEASQKALAIISEEVGVPVPELDLNEELAAYGIDSLLALNVASKFREDLEIDIDSSVIIESASIKDLFAKLNLGQQQPAPPQDPSPYSSDSSSSDADDESDMASVSSKTSISDEEAADRSKCQQSPAVMEVVTKLLAEEIGVSMSELTDDEELSNLGLDSLMSLTITSRIREELQIDVDSDFLLANTTLGSIRAKLAPRSSGPAFIEQPFPPASSVLLQGRPSTATKTLFLFPDGSGSATSYMSLPPLDPSVAVYGLNCPFLKRPEDMKCTLRELTNPYLAEIRRRQPHGPYFLGGWSAGGICAYDAAQRLTADGETVERLLLLDSPNPIGLQKLPERLYDFFDSVDLFSNGEGHKAPAWLLPHFLAFIDVLDTYDPVPFADAALAPETRIVWALDGVCGDGDDGRIPMPEPRDDDPREMKWLLNDRTERGPNGWDQLVPADKIGIELLEGANHFSMMHGKPVKQLGAFIKRALA</sequence>
<dbReference type="InterPro" id="IPR036736">
    <property type="entry name" value="ACP-like_sf"/>
</dbReference>
<feature type="region of interest" description="N-terminal hotdog fold" evidence="4">
    <location>
        <begin position="1276"/>
        <end position="1409"/>
    </location>
</feature>
<evidence type="ECO:0000256" key="1">
    <source>
        <dbReference type="ARBA" id="ARBA00022450"/>
    </source>
</evidence>
<dbReference type="PANTHER" id="PTHR43775:SF45">
    <property type="entry name" value="CONIDIAL PIGMENT POLYKETIDE SYNTHASE ALB1"/>
    <property type="match status" value="1"/>
</dbReference>
<dbReference type="Pfam" id="PF00698">
    <property type="entry name" value="Acyl_transf_1"/>
    <property type="match status" value="1"/>
</dbReference>
<dbReference type="Pfam" id="PF02801">
    <property type="entry name" value="Ketoacyl-synt_C"/>
    <property type="match status" value="1"/>
</dbReference>
<dbReference type="SUPFAM" id="SSF53901">
    <property type="entry name" value="Thiolase-like"/>
    <property type="match status" value="1"/>
</dbReference>
<dbReference type="Gene3D" id="3.40.50.1820">
    <property type="entry name" value="alpha/beta hydrolase"/>
    <property type="match status" value="1"/>
</dbReference>
<dbReference type="PANTHER" id="PTHR43775">
    <property type="entry name" value="FATTY ACID SYNTHASE"/>
    <property type="match status" value="1"/>
</dbReference>
<evidence type="ECO:0000259" key="6">
    <source>
        <dbReference type="PROSITE" id="PS50075"/>
    </source>
</evidence>
<dbReference type="NCBIfam" id="TIGR04532">
    <property type="entry name" value="PT_fungal_PKS"/>
    <property type="match status" value="1"/>
</dbReference>
<dbReference type="Pfam" id="PF00109">
    <property type="entry name" value="ketoacyl-synt"/>
    <property type="match status" value="1"/>
</dbReference>
<evidence type="ECO:0000313" key="10">
    <source>
        <dbReference type="Proteomes" id="UP001492380"/>
    </source>
</evidence>
<dbReference type="Gene3D" id="3.40.47.10">
    <property type="match status" value="1"/>
</dbReference>
<comment type="caution">
    <text evidence="9">The sequence shown here is derived from an EMBL/GenBank/DDBJ whole genome shotgun (WGS) entry which is preliminary data.</text>
</comment>
<feature type="active site" description="Proton acceptor; for dehydratase activity" evidence="4">
    <location>
        <position position="1308"/>
    </location>
</feature>
<dbReference type="InterPro" id="IPR049900">
    <property type="entry name" value="PKS_mFAS_DH"/>
</dbReference>
<dbReference type="PROSITE" id="PS00606">
    <property type="entry name" value="KS3_1"/>
    <property type="match status" value="1"/>
</dbReference>
<dbReference type="PROSITE" id="PS50075">
    <property type="entry name" value="CARRIER"/>
    <property type="match status" value="2"/>
</dbReference>
<dbReference type="Gene3D" id="3.30.70.3290">
    <property type="match status" value="1"/>
</dbReference>
<evidence type="ECO:0000256" key="3">
    <source>
        <dbReference type="ARBA" id="ARBA00022679"/>
    </source>
</evidence>
<dbReference type="InterPro" id="IPR030918">
    <property type="entry name" value="PT_fungal_PKS"/>
</dbReference>
<dbReference type="Proteomes" id="UP001492380">
    <property type="component" value="Unassembled WGS sequence"/>
</dbReference>
<dbReference type="Pfam" id="PF00550">
    <property type="entry name" value="PP-binding"/>
    <property type="match status" value="2"/>
</dbReference>
<dbReference type="InterPro" id="IPR006162">
    <property type="entry name" value="Ppantetheine_attach_site"/>
</dbReference>
<protein>
    <submittedName>
        <fullName evidence="9">Polyketide synthase module</fullName>
    </submittedName>
</protein>
<feature type="domain" description="PKS/mFAS DH" evidence="8">
    <location>
        <begin position="1276"/>
        <end position="1587"/>
    </location>
</feature>
<dbReference type="Pfam" id="PF14765">
    <property type="entry name" value="PS-DH"/>
    <property type="match status" value="1"/>
</dbReference>
<dbReference type="SUPFAM" id="SSF55048">
    <property type="entry name" value="Probable ACP-binding domain of malonyl-CoA ACP transacylase"/>
    <property type="match status" value="1"/>
</dbReference>
<dbReference type="SUPFAM" id="SSF47336">
    <property type="entry name" value="ACP-like"/>
    <property type="match status" value="2"/>
</dbReference>
<dbReference type="EMBL" id="JBBWRZ010000007">
    <property type="protein sequence ID" value="KAK8231967.1"/>
    <property type="molecule type" value="Genomic_DNA"/>
</dbReference>
<evidence type="ECO:0000313" key="9">
    <source>
        <dbReference type="EMBL" id="KAK8231967.1"/>
    </source>
</evidence>
<dbReference type="Pfam" id="PF22621">
    <property type="entry name" value="CurL-like_PKS_C"/>
    <property type="match status" value="1"/>
</dbReference>
<dbReference type="InterPro" id="IPR009081">
    <property type="entry name" value="PP-bd_ACP"/>
</dbReference>
<dbReference type="InterPro" id="IPR016039">
    <property type="entry name" value="Thiolase-like"/>
</dbReference>
<dbReference type="InterPro" id="IPR016035">
    <property type="entry name" value="Acyl_Trfase/lysoPLipase"/>
</dbReference>
<dbReference type="SMART" id="SM00827">
    <property type="entry name" value="PKS_AT"/>
    <property type="match status" value="1"/>
</dbReference>
<proteinExistence type="predicted"/>
<dbReference type="Pfam" id="PF00975">
    <property type="entry name" value="Thioesterase"/>
    <property type="match status" value="1"/>
</dbReference>
<dbReference type="PROSITE" id="PS00012">
    <property type="entry name" value="PHOSPHOPANTETHEINE"/>
    <property type="match status" value="1"/>
</dbReference>
<dbReference type="SMART" id="SM00825">
    <property type="entry name" value="PKS_KS"/>
    <property type="match status" value="1"/>
</dbReference>
<dbReference type="CDD" id="cd00833">
    <property type="entry name" value="PKS"/>
    <property type="match status" value="1"/>
</dbReference>
<feature type="region of interest" description="Disordered" evidence="5">
    <location>
        <begin position="1618"/>
        <end position="1641"/>
    </location>
</feature>
<dbReference type="InterPro" id="IPR016036">
    <property type="entry name" value="Malonyl_transacylase_ACP-bd"/>
</dbReference>
<dbReference type="InterPro" id="IPR042104">
    <property type="entry name" value="PKS_dehydratase_sf"/>
</dbReference>
<evidence type="ECO:0000256" key="2">
    <source>
        <dbReference type="ARBA" id="ARBA00022553"/>
    </source>
</evidence>
<feature type="region of interest" description="Disordered" evidence="5">
    <location>
        <begin position="1715"/>
        <end position="1765"/>
    </location>
</feature>
<dbReference type="SUPFAM" id="SSF52151">
    <property type="entry name" value="FabD/lysophospholipase-like"/>
    <property type="match status" value="2"/>
</dbReference>
<keyword evidence="1" id="KW-0596">Phosphopantetheine</keyword>
<dbReference type="InterPro" id="IPR020841">
    <property type="entry name" value="PKS_Beta-ketoAc_synthase_dom"/>
</dbReference>
<dbReference type="SUPFAM" id="SSF53474">
    <property type="entry name" value="alpha/beta-Hydrolases"/>
    <property type="match status" value="1"/>
</dbReference>
<dbReference type="SMART" id="SM00823">
    <property type="entry name" value="PKS_PP"/>
    <property type="match status" value="2"/>
</dbReference>
<dbReference type="PROSITE" id="PS52004">
    <property type="entry name" value="KS3_2"/>
    <property type="match status" value="1"/>
</dbReference>
<feature type="compositionally biased region" description="Low complexity" evidence="5">
    <location>
        <begin position="1726"/>
        <end position="1735"/>
    </location>
</feature>
<evidence type="ECO:0000259" key="7">
    <source>
        <dbReference type="PROSITE" id="PS52004"/>
    </source>
</evidence>
<dbReference type="InterPro" id="IPR014031">
    <property type="entry name" value="Ketoacyl_synth_C"/>
</dbReference>
<dbReference type="Gene3D" id="3.10.129.110">
    <property type="entry name" value="Polyketide synthase dehydratase"/>
    <property type="match status" value="1"/>
</dbReference>
<reference evidence="9 10" key="1">
    <citation type="submission" date="2024-04" db="EMBL/GenBank/DDBJ databases">
        <title>Phyllosticta paracitricarpa is synonymous to the EU quarantine fungus P. citricarpa based on phylogenomic analyses.</title>
        <authorList>
            <consortium name="Lawrence Berkeley National Laboratory"/>
            <person name="Van Ingen-Buijs V.A."/>
            <person name="Van Westerhoven A.C."/>
            <person name="Haridas S."/>
            <person name="Skiadas P."/>
            <person name="Martin F."/>
            <person name="Groenewald J.Z."/>
            <person name="Crous P.W."/>
            <person name="Seidl M.F."/>
        </authorList>
    </citation>
    <scope>NUCLEOTIDE SEQUENCE [LARGE SCALE GENOMIC DNA]</scope>
    <source>
        <strain evidence="9 10">CBS 123374</strain>
    </source>
</reference>
<evidence type="ECO:0000259" key="8">
    <source>
        <dbReference type="PROSITE" id="PS52019"/>
    </source>
</evidence>
<dbReference type="InterPro" id="IPR032088">
    <property type="entry name" value="SAT"/>
</dbReference>
<dbReference type="PROSITE" id="PS52019">
    <property type="entry name" value="PKS_MFAS_DH"/>
    <property type="match status" value="1"/>
</dbReference>
<dbReference type="InterPro" id="IPR020806">
    <property type="entry name" value="PKS_PP-bd"/>
</dbReference>
<dbReference type="InterPro" id="IPR050091">
    <property type="entry name" value="PKS_NRPS_Biosynth_Enz"/>
</dbReference>
<dbReference type="InterPro" id="IPR014030">
    <property type="entry name" value="Ketoacyl_synth_N"/>
</dbReference>
<evidence type="ECO:0000256" key="4">
    <source>
        <dbReference type="PROSITE-ProRule" id="PRU01363"/>
    </source>
</evidence>
<dbReference type="InterPro" id="IPR029058">
    <property type="entry name" value="AB_hydrolase_fold"/>
</dbReference>
<feature type="active site" description="Proton donor; for dehydratase activity" evidence="4">
    <location>
        <position position="1500"/>
    </location>
</feature>
<accession>A0ABR1YKA3</accession>
<feature type="domain" description="Carrier" evidence="6">
    <location>
        <begin position="1639"/>
        <end position="1716"/>
    </location>
</feature>
<dbReference type="InterPro" id="IPR001227">
    <property type="entry name" value="Ac_transferase_dom_sf"/>
</dbReference>
<dbReference type="Pfam" id="PF16073">
    <property type="entry name" value="SAT"/>
    <property type="match status" value="1"/>
</dbReference>
<dbReference type="InterPro" id="IPR001031">
    <property type="entry name" value="Thioesterase"/>
</dbReference>
<name>A0ABR1YKA3_9PEZI</name>
<dbReference type="InterPro" id="IPR014043">
    <property type="entry name" value="Acyl_transferase_dom"/>
</dbReference>
<keyword evidence="2" id="KW-0597">Phosphoprotein</keyword>
<keyword evidence="10" id="KW-1185">Reference proteome</keyword>
<dbReference type="Gene3D" id="3.40.366.10">
    <property type="entry name" value="Malonyl-Coenzyme A Acyl Carrier Protein, domain 2"/>
    <property type="match status" value="3"/>
</dbReference>
<dbReference type="InterPro" id="IPR018201">
    <property type="entry name" value="Ketoacyl_synth_AS"/>
</dbReference>
<dbReference type="InterPro" id="IPR049551">
    <property type="entry name" value="PKS_DH_C"/>
</dbReference>
<organism evidence="9 10">
    <name type="scientific">Phyllosticta capitalensis</name>
    <dbReference type="NCBI Taxonomy" id="121624"/>
    <lineage>
        <taxon>Eukaryota</taxon>
        <taxon>Fungi</taxon>
        <taxon>Dikarya</taxon>
        <taxon>Ascomycota</taxon>
        <taxon>Pezizomycotina</taxon>
        <taxon>Dothideomycetes</taxon>
        <taxon>Dothideomycetes incertae sedis</taxon>
        <taxon>Botryosphaeriales</taxon>
        <taxon>Phyllostictaceae</taxon>
        <taxon>Phyllosticta</taxon>
    </lineage>
</organism>
<feature type="region of interest" description="C-terminal hotdog fold" evidence="4">
    <location>
        <begin position="1439"/>
        <end position="1587"/>
    </location>
</feature>
<feature type="domain" description="Ketosynthase family 3 (KS3)" evidence="7">
    <location>
        <begin position="366"/>
        <end position="792"/>
    </location>
</feature>
<keyword evidence="3" id="KW-0808">Transferase</keyword>
<gene>
    <name evidence="9" type="ORF">HDK90DRAFT_291754</name>
</gene>